<dbReference type="InterPro" id="IPR004843">
    <property type="entry name" value="Calcineurin-like_PHP"/>
</dbReference>
<dbReference type="RefSeq" id="WP_380162059.1">
    <property type="nucleotide sequence ID" value="NZ_JBHTNU010000001.1"/>
</dbReference>
<evidence type="ECO:0000259" key="2">
    <source>
        <dbReference type="Pfam" id="PF00149"/>
    </source>
</evidence>
<reference evidence="4" key="1">
    <citation type="journal article" date="2019" name="Int. J. Syst. Evol. Microbiol.">
        <title>The Global Catalogue of Microorganisms (GCM) 10K type strain sequencing project: providing services to taxonomists for standard genome sequencing and annotation.</title>
        <authorList>
            <consortium name="The Broad Institute Genomics Platform"/>
            <consortium name="The Broad Institute Genome Sequencing Center for Infectious Disease"/>
            <person name="Wu L."/>
            <person name="Ma J."/>
        </authorList>
    </citation>
    <scope>NUCLEOTIDE SEQUENCE [LARGE SCALE GENOMIC DNA]</scope>
    <source>
        <strain evidence="4">S1</strain>
    </source>
</reference>
<gene>
    <name evidence="3" type="ORF">ACFQ4Y_00260</name>
</gene>
<organism evidence="3 4">
    <name type="scientific">Kroppenstedtia sanguinis</name>
    <dbReference type="NCBI Taxonomy" id="1380684"/>
    <lineage>
        <taxon>Bacteria</taxon>
        <taxon>Bacillati</taxon>
        <taxon>Bacillota</taxon>
        <taxon>Bacilli</taxon>
        <taxon>Bacillales</taxon>
        <taxon>Thermoactinomycetaceae</taxon>
        <taxon>Kroppenstedtia</taxon>
    </lineage>
</organism>
<keyword evidence="3" id="KW-0540">Nuclease</keyword>
<comment type="caution">
    <text evidence="3">The sequence shown here is derived from an EMBL/GenBank/DDBJ whole genome shotgun (WGS) entry which is preliminary data.</text>
</comment>
<keyword evidence="3" id="KW-0269">Exonuclease</keyword>
<dbReference type="CDD" id="cd00840">
    <property type="entry name" value="MPP_Mre11_N"/>
    <property type="match status" value="1"/>
</dbReference>
<dbReference type="PANTHER" id="PTHR30337">
    <property type="entry name" value="COMPONENT OF ATP-DEPENDENT DSDNA EXONUCLEASE"/>
    <property type="match status" value="1"/>
</dbReference>
<dbReference type="InterPro" id="IPR041796">
    <property type="entry name" value="Mre11_N"/>
</dbReference>
<evidence type="ECO:0000313" key="3">
    <source>
        <dbReference type="EMBL" id="MFD1425368.1"/>
    </source>
</evidence>
<dbReference type="InterPro" id="IPR050535">
    <property type="entry name" value="DNA_Repair-Maintenance_Comp"/>
</dbReference>
<dbReference type="GO" id="GO:0004527">
    <property type="term" value="F:exonuclease activity"/>
    <property type="evidence" value="ECO:0007669"/>
    <property type="project" value="UniProtKB-KW"/>
</dbReference>
<evidence type="ECO:0000256" key="1">
    <source>
        <dbReference type="ARBA" id="ARBA00022801"/>
    </source>
</evidence>
<keyword evidence="1" id="KW-0378">Hydrolase</keyword>
<keyword evidence="4" id="KW-1185">Reference proteome</keyword>
<accession>A0ABW4C454</accession>
<dbReference type="SUPFAM" id="SSF56300">
    <property type="entry name" value="Metallo-dependent phosphatases"/>
    <property type="match status" value="1"/>
</dbReference>
<dbReference type="Pfam" id="PF00149">
    <property type="entry name" value="Metallophos"/>
    <property type="match status" value="1"/>
</dbReference>
<dbReference type="EMBL" id="JBHTNU010000001">
    <property type="protein sequence ID" value="MFD1425368.1"/>
    <property type="molecule type" value="Genomic_DNA"/>
</dbReference>
<dbReference type="Proteomes" id="UP001597282">
    <property type="component" value="Unassembled WGS sequence"/>
</dbReference>
<proteinExistence type="predicted"/>
<dbReference type="PANTHER" id="PTHR30337:SF7">
    <property type="entry name" value="PHOSPHOESTERASE"/>
    <property type="match status" value="1"/>
</dbReference>
<evidence type="ECO:0000313" key="4">
    <source>
        <dbReference type="Proteomes" id="UP001597282"/>
    </source>
</evidence>
<feature type="domain" description="Calcineurin-like phosphoesterase" evidence="2">
    <location>
        <begin position="5"/>
        <end position="197"/>
    </location>
</feature>
<dbReference type="Gene3D" id="3.60.21.10">
    <property type="match status" value="1"/>
</dbReference>
<protein>
    <submittedName>
        <fullName evidence="3">Exonuclease SbcCD subunit D</fullName>
    </submittedName>
</protein>
<sequence length="379" mass="43727">MKSFTFIHTADLHLDLPFQGWKGTEGQGGARWQEQRQTLQTIIGLVKERKAAFLLIAGDFLEHETVSRSTAQWVIEQMRQIPGTQVLIAPGNHDPLRPDSFYNTLDWPSHVHIFDAKWEEIQYEEFSLRVYGRGFAEYEEPESCLPTISSPKEGERRILLAHGTYTSHRSESPYFPLCDQDLLPLELDYVALGHIHLPSLHRLNNQRRTWICYPGSPESLRWKETGERTVSVGTFGTEGLQLEQIAVQTRRYEVDSVDVQGCDTEEQVIRRILERVPPGEERNACRRLHLCGRRSADLSLQGEWILHRLKDEGFHYVELADETLPDYDLDQIRERESLAGRFVRKMEERIDGADSEEADLLRQALYKGLDALMVEGNRS</sequence>
<name>A0ABW4C454_9BACL</name>
<dbReference type="InterPro" id="IPR029052">
    <property type="entry name" value="Metallo-depent_PP-like"/>
</dbReference>